<evidence type="ECO:0000313" key="1">
    <source>
        <dbReference type="EMBL" id="KAG1305999.1"/>
    </source>
</evidence>
<dbReference type="Pfam" id="PF10178">
    <property type="entry name" value="PAC3"/>
    <property type="match status" value="1"/>
</dbReference>
<comment type="caution">
    <text evidence="1">The sequence shown here is derived from an EMBL/GenBank/DDBJ whole genome shotgun (WGS) entry which is preliminary data.</text>
</comment>
<dbReference type="Gene3D" id="3.30.230.90">
    <property type="match status" value="1"/>
</dbReference>
<name>A0A9P7BQS1_RHIOR</name>
<organism evidence="1 2">
    <name type="scientific">Rhizopus oryzae</name>
    <name type="common">Mucormycosis agent</name>
    <name type="synonym">Rhizopus arrhizus var. delemar</name>
    <dbReference type="NCBI Taxonomy" id="64495"/>
    <lineage>
        <taxon>Eukaryota</taxon>
        <taxon>Fungi</taxon>
        <taxon>Fungi incertae sedis</taxon>
        <taxon>Mucoromycota</taxon>
        <taxon>Mucoromycotina</taxon>
        <taxon>Mucoromycetes</taxon>
        <taxon>Mucorales</taxon>
        <taxon>Mucorineae</taxon>
        <taxon>Rhizopodaceae</taxon>
        <taxon>Rhizopus</taxon>
    </lineage>
</organism>
<keyword evidence="2" id="KW-1185">Reference proteome</keyword>
<sequence>MENNEFPVKNKQIAINIDGIKTEISLQSFSDKIFIVVTQYGKIGSLIHTSLDAAPHRIGTLDTFPTTTQFLMGDSNGPQSDMYILYATSILQAIVAMNPHETRPLLLGIALRSIDDLAKRKKIFQQVTDLIMSNPVCQYITAILLT</sequence>
<protein>
    <recommendedName>
        <fullName evidence="3">Proteasome assembly chaperone 3</fullName>
    </recommendedName>
</protein>
<reference evidence="1" key="1">
    <citation type="journal article" date="2020" name="Microb. Genom.">
        <title>Genetic diversity of clinical and environmental Mucorales isolates obtained from an investigation of mucormycosis cases among solid organ transplant recipients.</title>
        <authorList>
            <person name="Nguyen M.H."/>
            <person name="Kaul D."/>
            <person name="Muto C."/>
            <person name="Cheng S.J."/>
            <person name="Richter R.A."/>
            <person name="Bruno V.M."/>
            <person name="Liu G."/>
            <person name="Beyhan S."/>
            <person name="Sundermann A.J."/>
            <person name="Mounaud S."/>
            <person name="Pasculle A.W."/>
            <person name="Nierman W.C."/>
            <person name="Driscoll E."/>
            <person name="Cumbie R."/>
            <person name="Clancy C.J."/>
            <person name="Dupont C.L."/>
        </authorList>
    </citation>
    <scope>NUCLEOTIDE SEQUENCE</scope>
    <source>
        <strain evidence="1">GL11</strain>
    </source>
</reference>
<dbReference type="Proteomes" id="UP000716291">
    <property type="component" value="Unassembled WGS sequence"/>
</dbReference>
<dbReference type="PANTHER" id="PTHR31051">
    <property type="entry name" value="PROTEASOME ASSEMBLY CHAPERONE 3"/>
    <property type="match status" value="1"/>
</dbReference>
<dbReference type="AlphaFoldDB" id="A0A9P7BQS1"/>
<dbReference type="InterPro" id="IPR018788">
    <property type="entry name" value="Proteasome_assmbl_chp_3"/>
</dbReference>
<gene>
    <name evidence="1" type="ORF">G6F64_007932</name>
</gene>
<dbReference type="InterPro" id="IPR053720">
    <property type="entry name" value="Psm_Assembly_Chaperone"/>
</dbReference>
<dbReference type="GO" id="GO:0043248">
    <property type="term" value="P:proteasome assembly"/>
    <property type="evidence" value="ECO:0007669"/>
    <property type="project" value="InterPro"/>
</dbReference>
<dbReference type="PANTHER" id="PTHR31051:SF1">
    <property type="entry name" value="PROTEASOME ASSEMBLY CHAPERONE 3"/>
    <property type="match status" value="1"/>
</dbReference>
<evidence type="ECO:0008006" key="3">
    <source>
        <dbReference type="Google" id="ProtNLM"/>
    </source>
</evidence>
<accession>A0A9P7BQS1</accession>
<evidence type="ECO:0000313" key="2">
    <source>
        <dbReference type="Proteomes" id="UP000716291"/>
    </source>
</evidence>
<dbReference type="OrthoDB" id="5593278at2759"/>
<dbReference type="EMBL" id="JAANQT010001231">
    <property type="protein sequence ID" value="KAG1305999.1"/>
    <property type="molecule type" value="Genomic_DNA"/>
</dbReference>
<proteinExistence type="predicted"/>